<dbReference type="Proteomes" id="UP000284660">
    <property type="component" value="Unassembled WGS sequence"/>
</dbReference>
<dbReference type="RefSeq" id="WP_008779415.1">
    <property type="nucleotide sequence ID" value="NZ_JAFEKK010000001.1"/>
</dbReference>
<comment type="caution">
    <text evidence="1">The sequence shown here is derived from an EMBL/GenBank/DDBJ whole genome shotgun (WGS) entry which is preliminary data.</text>
</comment>
<evidence type="ECO:0000313" key="1">
    <source>
        <dbReference type="EMBL" id="RHD75790.1"/>
    </source>
</evidence>
<sequence>MENITNYCDEIYEILCSLDKNTNTKDCDRFIWHDQRRIIEWSELGVSCIRNAEDDEMTIEEVEEEERMISKIVDFLQEDCDLGYVGKKCERIRGKCIDKVMGRFLSLSTEDRELYVKDILKQISYISQNHPLADQNSFRRAVVPDLFQKLIESFQEYKIRLDKILSTFGPFERDRICSLLNIAYKEPLNEQIPNQSSCQGLEDLFVPSCRPFVLQFIVRLEEAGIIMNRKYNYPKKNYLAKLVTYMREQGIVCGGKKRVVWKHFYEYFGVKVVDRRDEGIESEEEYIITESNLFKSENKNISEEEEKDFDLICRVFPSKL</sequence>
<proteinExistence type="predicted"/>
<name>A0A3R6F686_PARDI</name>
<gene>
    <name evidence="1" type="ORF">DW782_09110</name>
</gene>
<protein>
    <submittedName>
        <fullName evidence="1">Uncharacterized protein</fullName>
    </submittedName>
</protein>
<dbReference type="EMBL" id="QSJN01000004">
    <property type="protein sequence ID" value="RHD75790.1"/>
    <property type="molecule type" value="Genomic_DNA"/>
</dbReference>
<evidence type="ECO:0000313" key="2">
    <source>
        <dbReference type="Proteomes" id="UP000284660"/>
    </source>
</evidence>
<accession>A0A3R6F686</accession>
<organism evidence="1 2">
    <name type="scientific">Parabacteroides distasonis</name>
    <dbReference type="NCBI Taxonomy" id="823"/>
    <lineage>
        <taxon>Bacteria</taxon>
        <taxon>Pseudomonadati</taxon>
        <taxon>Bacteroidota</taxon>
        <taxon>Bacteroidia</taxon>
        <taxon>Bacteroidales</taxon>
        <taxon>Tannerellaceae</taxon>
        <taxon>Parabacteroides</taxon>
    </lineage>
</organism>
<dbReference type="AlphaFoldDB" id="A0A3R6F686"/>
<reference evidence="1 2" key="1">
    <citation type="submission" date="2018-08" db="EMBL/GenBank/DDBJ databases">
        <title>A genome reference for cultivated species of the human gut microbiota.</title>
        <authorList>
            <person name="Zou Y."/>
            <person name="Xue W."/>
            <person name="Luo G."/>
        </authorList>
    </citation>
    <scope>NUCLEOTIDE SEQUENCE [LARGE SCALE GENOMIC DNA]</scope>
    <source>
        <strain evidence="1 2">AM30-4</strain>
    </source>
</reference>